<dbReference type="Gene3D" id="1.10.510.10">
    <property type="entry name" value="Transferase(Phosphotransferase) domain 1"/>
    <property type="match status" value="1"/>
</dbReference>
<evidence type="ECO:0000256" key="10">
    <source>
        <dbReference type="SAM" id="Phobius"/>
    </source>
</evidence>
<protein>
    <recommendedName>
        <fullName evidence="11">Protein kinase domain-containing protein</fullName>
    </recommendedName>
</protein>
<comment type="subcellular location">
    <subcellularLocation>
        <location evidence="1">Membrane</location>
    </subcellularLocation>
</comment>
<evidence type="ECO:0000256" key="7">
    <source>
        <dbReference type="ARBA" id="ARBA00022989"/>
    </source>
</evidence>
<name>A0AAN7GY10_9MYRT</name>
<accession>A0AAN7GY10</accession>
<evidence type="ECO:0000259" key="11">
    <source>
        <dbReference type="PROSITE" id="PS50011"/>
    </source>
</evidence>
<evidence type="ECO:0000256" key="3">
    <source>
        <dbReference type="ARBA" id="ARBA00022692"/>
    </source>
</evidence>
<dbReference type="PROSITE" id="PS50011">
    <property type="entry name" value="PROTEIN_KINASE_DOM"/>
    <property type="match status" value="1"/>
</dbReference>
<feature type="compositionally biased region" description="Polar residues" evidence="9">
    <location>
        <begin position="305"/>
        <end position="318"/>
    </location>
</feature>
<evidence type="ECO:0000313" key="13">
    <source>
        <dbReference type="Proteomes" id="UP001345219"/>
    </source>
</evidence>
<dbReference type="InterPro" id="IPR011009">
    <property type="entry name" value="Kinase-like_dom_sf"/>
</dbReference>
<evidence type="ECO:0000256" key="1">
    <source>
        <dbReference type="ARBA" id="ARBA00004370"/>
    </source>
</evidence>
<dbReference type="InterPro" id="IPR046959">
    <property type="entry name" value="PRK1-6/SRF4-like"/>
</dbReference>
<dbReference type="Pfam" id="PF13855">
    <property type="entry name" value="LRR_8"/>
    <property type="match status" value="1"/>
</dbReference>
<comment type="caution">
    <text evidence="12">The sequence shown here is derived from an EMBL/GenBank/DDBJ whole genome shotgun (WGS) entry which is preliminary data.</text>
</comment>
<keyword evidence="8 10" id="KW-0472">Membrane</keyword>
<dbReference type="Gene3D" id="3.80.10.10">
    <property type="entry name" value="Ribonuclease Inhibitor"/>
    <property type="match status" value="1"/>
</dbReference>
<dbReference type="GO" id="GO:0004672">
    <property type="term" value="F:protein kinase activity"/>
    <property type="evidence" value="ECO:0007669"/>
    <property type="project" value="InterPro"/>
</dbReference>
<dbReference type="InterPro" id="IPR013210">
    <property type="entry name" value="LRR_N_plant-typ"/>
</dbReference>
<dbReference type="SUPFAM" id="SSF56112">
    <property type="entry name" value="Protein kinase-like (PK-like)"/>
    <property type="match status" value="1"/>
</dbReference>
<keyword evidence="7 10" id="KW-1133">Transmembrane helix</keyword>
<dbReference type="Gene3D" id="3.30.200.20">
    <property type="entry name" value="Phosphorylase Kinase, domain 1"/>
    <property type="match status" value="1"/>
</dbReference>
<keyword evidence="6" id="KW-0067">ATP-binding</keyword>
<dbReference type="SMART" id="SM00220">
    <property type="entry name" value="S_TKc"/>
    <property type="match status" value="1"/>
</dbReference>
<dbReference type="GO" id="GO:0005524">
    <property type="term" value="F:ATP binding"/>
    <property type="evidence" value="ECO:0007669"/>
    <property type="project" value="UniProtKB-KW"/>
</dbReference>
<dbReference type="EMBL" id="JAXIOK010000019">
    <property type="protein sequence ID" value="KAK4748320.1"/>
    <property type="molecule type" value="Genomic_DNA"/>
</dbReference>
<evidence type="ECO:0000256" key="6">
    <source>
        <dbReference type="ARBA" id="ARBA00022840"/>
    </source>
</evidence>
<gene>
    <name evidence="12" type="ORF">SAY87_014906</name>
</gene>
<dbReference type="SUPFAM" id="SSF52058">
    <property type="entry name" value="L domain-like"/>
    <property type="match status" value="1"/>
</dbReference>
<evidence type="ECO:0000256" key="4">
    <source>
        <dbReference type="ARBA" id="ARBA00022737"/>
    </source>
</evidence>
<keyword evidence="13" id="KW-1185">Reference proteome</keyword>
<dbReference type="InterPro" id="IPR001611">
    <property type="entry name" value="Leu-rich_rpt"/>
</dbReference>
<dbReference type="PANTHER" id="PTHR48007">
    <property type="entry name" value="LEUCINE-RICH REPEAT RECEPTOR-LIKE PROTEIN KINASE PXC1"/>
    <property type="match status" value="1"/>
</dbReference>
<evidence type="ECO:0000256" key="8">
    <source>
        <dbReference type="ARBA" id="ARBA00023136"/>
    </source>
</evidence>
<keyword evidence="2" id="KW-0433">Leucine-rich repeat</keyword>
<evidence type="ECO:0000256" key="2">
    <source>
        <dbReference type="ARBA" id="ARBA00022614"/>
    </source>
</evidence>
<dbReference type="GO" id="GO:0016020">
    <property type="term" value="C:membrane"/>
    <property type="evidence" value="ECO:0007669"/>
    <property type="project" value="UniProtKB-SubCell"/>
</dbReference>
<feature type="transmembrane region" description="Helical" evidence="10">
    <location>
        <begin position="12"/>
        <end position="34"/>
    </location>
</feature>
<dbReference type="Pfam" id="PF08263">
    <property type="entry name" value="LRRNT_2"/>
    <property type="match status" value="1"/>
</dbReference>
<evidence type="ECO:0000256" key="5">
    <source>
        <dbReference type="ARBA" id="ARBA00022741"/>
    </source>
</evidence>
<dbReference type="FunFam" id="3.30.200.20:FF:000307">
    <property type="entry name" value="pollen receptor-like kinase 1"/>
    <property type="match status" value="1"/>
</dbReference>
<organism evidence="12 13">
    <name type="scientific">Trapa incisa</name>
    <dbReference type="NCBI Taxonomy" id="236973"/>
    <lineage>
        <taxon>Eukaryota</taxon>
        <taxon>Viridiplantae</taxon>
        <taxon>Streptophyta</taxon>
        <taxon>Embryophyta</taxon>
        <taxon>Tracheophyta</taxon>
        <taxon>Spermatophyta</taxon>
        <taxon>Magnoliopsida</taxon>
        <taxon>eudicotyledons</taxon>
        <taxon>Gunneridae</taxon>
        <taxon>Pentapetalae</taxon>
        <taxon>rosids</taxon>
        <taxon>malvids</taxon>
        <taxon>Myrtales</taxon>
        <taxon>Lythraceae</taxon>
        <taxon>Trapa</taxon>
    </lineage>
</organism>
<evidence type="ECO:0000256" key="9">
    <source>
        <dbReference type="SAM" id="MobiDB-lite"/>
    </source>
</evidence>
<keyword evidence="5" id="KW-0547">Nucleotide-binding</keyword>
<sequence length="696" mass="77481">MGVQIARLVRTPGTTALASSSFLILLIVFSYLAVQSIGLTDSEILLKFRDNLANNTALSSWNPLRKPCDRNRGNWIGIRCSGGTVSALKLENLGLMGYIDVDTLGLLPGLRSISFERNEFEGPLPRLQVLGTLKSAFLSNNRFSGDIPDNAFVGMASLKKIYLAHNGFTGNIPSSLTTLPRLLELRIDDNQFQGRIPDFQQKDLKVVNVSSNYLQGSIPLRLSKMDPSLFSGNEGLCGQPLELCETKQRRAYAWKVAVCVFAAGLLLGFIVGALIVYRRRNRSFFDLEHLSMSTSFSDGHYHQISKPSSPEATYQSQDAGGLTQPPLTVARSRSTRKDNQKFQLSFVSGDREMFSLQELLRASAEVLGSGNFGSSYKAVIPSGQTMVVKRYKQMNGMGREDFNEQMKRLGRLKHPNLLPLVAYYYRKEEKLLVYDFVHNGSLASHLHGNNSGLDWRIRLSIIKGVARGLEYLYTEFPDLKIPHGHLKSSNVLLNEHYEPLLNDYALSAVTNPELSRQLMVAFRSPECLGGGGRVGKKSDVWCLGILILETLTGRHPVSYIASAEAKEADLVAWVAETIDSESTSEMFDRAMVRMKGCKGEMIKLLKIGLSCCERDVDRRPSVSQAVRRINELRDSNQAADPAASKWARSTVRGHQTSTADLIDCIYRSPLTLMSNQRLFPFFTSPSIFVDLRDNKP</sequence>
<feature type="region of interest" description="Disordered" evidence="9">
    <location>
        <begin position="301"/>
        <end position="336"/>
    </location>
</feature>
<dbReference type="Pfam" id="PF00069">
    <property type="entry name" value="Pkinase"/>
    <property type="match status" value="1"/>
</dbReference>
<dbReference type="InterPro" id="IPR000719">
    <property type="entry name" value="Prot_kinase_dom"/>
</dbReference>
<reference evidence="12 13" key="1">
    <citation type="journal article" date="2023" name="Hortic Res">
        <title>Pangenome of water caltrop reveals structural variations and asymmetric subgenome divergence after allopolyploidization.</title>
        <authorList>
            <person name="Zhang X."/>
            <person name="Chen Y."/>
            <person name="Wang L."/>
            <person name="Yuan Y."/>
            <person name="Fang M."/>
            <person name="Shi L."/>
            <person name="Lu R."/>
            <person name="Comes H.P."/>
            <person name="Ma Y."/>
            <person name="Chen Y."/>
            <person name="Huang G."/>
            <person name="Zhou Y."/>
            <person name="Zheng Z."/>
            <person name="Qiu Y."/>
        </authorList>
    </citation>
    <scope>NUCLEOTIDE SEQUENCE [LARGE SCALE GENOMIC DNA]</scope>
    <source>
        <tissue evidence="12">Roots</tissue>
    </source>
</reference>
<feature type="transmembrane region" description="Helical" evidence="10">
    <location>
        <begin position="252"/>
        <end position="277"/>
    </location>
</feature>
<dbReference type="InterPro" id="IPR032675">
    <property type="entry name" value="LRR_dom_sf"/>
</dbReference>
<evidence type="ECO:0000313" key="12">
    <source>
        <dbReference type="EMBL" id="KAK4748320.1"/>
    </source>
</evidence>
<dbReference type="PANTHER" id="PTHR48007:SF19">
    <property type="entry name" value="POLLEN RECEPTOR-LIKE KINASE 5"/>
    <property type="match status" value="1"/>
</dbReference>
<keyword evidence="3 10" id="KW-0812">Transmembrane</keyword>
<proteinExistence type="predicted"/>
<keyword evidence="4" id="KW-0677">Repeat</keyword>
<feature type="domain" description="Protein kinase" evidence="11">
    <location>
        <begin position="361"/>
        <end position="633"/>
    </location>
</feature>
<dbReference type="Proteomes" id="UP001345219">
    <property type="component" value="Chromosome 12"/>
</dbReference>
<dbReference type="AlphaFoldDB" id="A0AAN7GY10"/>